<feature type="domain" description="PRD" evidence="5">
    <location>
        <begin position="295"/>
        <end position="404"/>
    </location>
</feature>
<dbReference type="PANTHER" id="PTHR30185">
    <property type="entry name" value="CRYPTIC BETA-GLUCOSIDE BGL OPERON ANTITERMINATOR"/>
    <property type="match status" value="1"/>
</dbReference>
<dbReference type="Pfam" id="PF00874">
    <property type="entry name" value="PRD"/>
    <property type="match status" value="2"/>
</dbReference>
<dbReference type="OrthoDB" id="3175596at2"/>
<proteinExistence type="predicted"/>
<evidence type="ECO:0000313" key="6">
    <source>
        <dbReference type="EMBL" id="VDG27267.1"/>
    </source>
</evidence>
<organism evidence="6 7">
    <name type="scientific">Lactiplantibacillus mudanjiangensis</name>
    <dbReference type="NCBI Taxonomy" id="1296538"/>
    <lineage>
        <taxon>Bacteria</taxon>
        <taxon>Bacillati</taxon>
        <taxon>Bacillota</taxon>
        <taxon>Bacilli</taxon>
        <taxon>Lactobacillales</taxon>
        <taxon>Lactobacillaceae</taxon>
        <taxon>Lactiplantibacillus</taxon>
    </lineage>
</organism>
<dbReference type="GO" id="GO:0009401">
    <property type="term" value="P:phosphoenolpyruvate-dependent sugar phosphotransferase system"/>
    <property type="evidence" value="ECO:0007669"/>
    <property type="project" value="InterPro"/>
</dbReference>
<dbReference type="SUPFAM" id="SSF63520">
    <property type="entry name" value="PTS-regulatory domain, PRD"/>
    <property type="match status" value="2"/>
</dbReference>
<keyword evidence="2" id="KW-0677">Repeat</keyword>
<dbReference type="InterPro" id="IPR050661">
    <property type="entry name" value="BglG_antiterminators"/>
</dbReference>
<dbReference type="RefSeq" id="WP_130851344.1">
    <property type="nucleotide sequence ID" value="NZ_UYIG01000002.1"/>
</dbReference>
<dbReference type="AlphaFoldDB" id="A0A660DW38"/>
<dbReference type="GO" id="GO:0006355">
    <property type="term" value="P:regulation of DNA-templated transcription"/>
    <property type="evidence" value="ECO:0007669"/>
    <property type="project" value="InterPro"/>
</dbReference>
<dbReference type="Gene3D" id="3.40.930.10">
    <property type="entry name" value="Mannitol-specific EII, Chain A"/>
    <property type="match status" value="1"/>
</dbReference>
<dbReference type="GO" id="GO:0008982">
    <property type="term" value="F:protein-N(PI)-phosphohistidine-sugar phosphotransferase activity"/>
    <property type="evidence" value="ECO:0007669"/>
    <property type="project" value="InterPro"/>
</dbReference>
<gene>
    <name evidence="6" type="ORF">MUDAN_MDHGFNIF_02177</name>
</gene>
<dbReference type="SUPFAM" id="SSF55804">
    <property type="entry name" value="Phoshotransferase/anion transport protein"/>
    <property type="match status" value="1"/>
</dbReference>
<dbReference type="InterPro" id="IPR002178">
    <property type="entry name" value="PTS_EIIA_type-2_dom"/>
</dbReference>
<feature type="domain" description="PTS EIIA type-2" evidence="3">
    <location>
        <begin position="501"/>
        <end position="639"/>
    </location>
</feature>
<dbReference type="Gene3D" id="1.10.1790.10">
    <property type="entry name" value="PRD domain"/>
    <property type="match status" value="2"/>
</dbReference>
<reference evidence="6 7" key="1">
    <citation type="submission" date="2018-11" db="EMBL/GenBank/DDBJ databases">
        <authorList>
            <person name="Wuyts S."/>
        </authorList>
    </citation>
    <scope>NUCLEOTIDE SEQUENCE [LARGE SCALE GENOMIC DNA]</scope>
    <source>
        <strain evidence="6">Lactobacillus mudanjiangensis AMBF249</strain>
    </source>
</reference>
<name>A0A660DW38_9LACO</name>
<dbReference type="InterPro" id="IPR013011">
    <property type="entry name" value="PTS_EIIB_2"/>
</dbReference>
<keyword evidence="1" id="KW-0808">Transferase</keyword>
<evidence type="ECO:0000259" key="3">
    <source>
        <dbReference type="PROSITE" id="PS51094"/>
    </source>
</evidence>
<keyword evidence="7" id="KW-1185">Reference proteome</keyword>
<dbReference type="InterPro" id="IPR036095">
    <property type="entry name" value="PTS_EIIB-like_sf"/>
</dbReference>
<evidence type="ECO:0000259" key="5">
    <source>
        <dbReference type="PROSITE" id="PS51372"/>
    </source>
</evidence>
<accession>A0A660DW38</accession>
<dbReference type="CDD" id="cd05568">
    <property type="entry name" value="PTS_IIB_bgl_like"/>
    <property type="match status" value="1"/>
</dbReference>
<evidence type="ECO:0000259" key="4">
    <source>
        <dbReference type="PROSITE" id="PS51099"/>
    </source>
</evidence>
<dbReference type="PROSITE" id="PS51372">
    <property type="entry name" value="PRD_2"/>
    <property type="match status" value="1"/>
</dbReference>
<evidence type="ECO:0000256" key="1">
    <source>
        <dbReference type="ARBA" id="ARBA00022679"/>
    </source>
</evidence>
<evidence type="ECO:0000256" key="2">
    <source>
        <dbReference type="ARBA" id="ARBA00022737"/>
    </source>
</evidence>
<dbReference type="PANTHER" id="PTHR30185:SF13">
    <property type="entry name" value="LICABCH OPERON REGULATOR-RELATED"/>
    <property type="match status" value="1"/>
</dbReference>
<dbReference type="EMBL" id="UYIG01000002">
    <property type="protein sequence ID" value="VDG27267.1"/>
    <property type="molecule type" value="Genomic_DNA"/>
</dbReference>
<dbReference type="InterPro" id="IPR016152">
    <property type="entry name" value="PTrfase/Anion_transptr"/>
</dbReference>
<dbReference type="InterPro" id="IPR011608">
    <property type="entry name" value="PRD"/>
</dbReference>
<protein>
    <submittedName>
        <fullName evidence="6">Uncharacterized protein</fullName>
    </submittedName>
</protein>
<dbReference type="Pfam" id="PF00359">
    <property type="entry name" value="PTS_EIIA_2"/>
    <property type="match status" value="1"/>
</dbReference>
<dbReference type="PROSITE" id="PS51094">
    <property type="entry name" value="PTS_EIIA_TYPE_2"/>
    <property type="match status" value="1"/>
</dbReference>
<dbReference type="InterPro" id="IPR036634">
    <property type="entry name" value="PRD_sf"/>
</dbReference>
<dbReference type="PROSITE" id="PS51099">
    <property type="entry name" value="PTS_EIIB_TYPE_2"/>
    <property type="match status" value="1"/>
</dbReference>
<feature type="domain" description="PTS EIIB type-2" evidence="4">
    <location>
        <begin position="405"/>
        <end position="494"/>
    </location>
</feature>
<sequence length="642" mass="72483">MEQAIANLNQQELKIIQLILNSGVIHYSDIERSIGRSRKTISKYLDNVESALKQYDVQVIRKRNVGVYLEGNTTELTKALQYDGYVNTPRTSEGRVTAILSKLLLSDQPQTIQALAEMTFVSRSTLETDFKAVKRILAKYSALIETTHAGMRLIASESAKRKLMSELLTMYWGNTKYMKNENGEVHSKLQLPTDIQSFFGKATFAKVIQVLDEFEQEGTLRFTDYEFQSLAIHLIISMERISKDAILEPGLSKVKLEANTQRLVGILERVFQVKIPGDEQQYLNIHILAAEGQAISDDKLVETASPFQQNSIRRFLKDHCDTYDDALLQGLTVHLTSALKRLYLGLNLHNPYTADVKRFFPRAFNEAIDLSAKIEHHFNVTLNEDEVAYVALHLEAFLERQKSMVRAVIVCSTGLGTARLLEQRVKTYFSDSIQISRVTSIQDLKHHPISEDLVISTINFDVPDIPVVIVSPFLDVSSVKRLKAVEKQIVSQRQPANSFMRLLSPELIHIATGKEQRDDVINRIGQRLAKLGYGRDSIGQAAIKREQLASTAMDTVAVPHAPIEYVLKPCISVYINADGIDWHGTTVNIVFFLAMNKQIKAEIEPIYQYFNDVLEDKKLLHQLIGSQTANQAMMILGSESDE</sequence>
<dbReference type="Proteomes" id="UP000289996">
    <property type="component" value="Unassembled WGS sequence"/>
</dbReference>
<evidence type="ECO:0000313" key="7">
    <source>
        <dbReference type="Proteomes" id="UP000289996"/>
    </source>
</evidence>
<dbReference type="SUPFAM" id="SSF52794">
    <property type="entry name" value="PTS system IIB component-like"/>
    <property type="match status" value="1"/>
</dbReference>
<dbReference type="Gene3D" id="3.40.50.2300">
    <property type="match status" value="1"/>
</dbReference>